<comment type="caution">
    <text evidence="5">The sequence shown here is derived from an EMBL/GenBank/DDBJ whole genome shotgun (WGS) entry which is preliminary data.</text>
</comment>
<dbReference type="Proteomes" id="UP000738325">
    <property type="component" value="Unassembled WGS sequence"/>
</dbReference>
<keyword evidence="6" id="KW-1185">Reference proteome</keyword>
<gene>
    <name evidence="5" type="ORF">BGZ99_001457</name>
</gene>
<evidence type="ECO:0000313" key="6">
    <source>
        <dbReference type="Proteomes" id="UP000738325"/>
    </source>
</evidence>
<dbReference type="GO" id="GO:0005576">
    <property type="term" value="C:extracellular region"/>
    <property type="evidence" value="ECO:0007669"/>
    <property type="project" value="UniProtKB-SubCell"/>
</dbReference>
<evidence type="ECO:0000256" key="1">
    <source>
        <dbReference type="ARBA" id="ARBA00004340"/>
    </source>
</evidence>
<dbReference type="InterPro" id="IPR045379">
    <property type="entry name" value="Crinkler_N"/>
</dbReference>
<sequence length="112" mass="12316">MNAFSVSLDPVSTVADLKDVIKAKKPVAFAGIDADEIVLWNVSIPVTALSSRTPVAVRSRLNETPLFPNDRAPQNLYVDIQHELLPTDHVSDIFSNPPEKNTVHVLVQYPIS</sequence>
<accession>A0A9P6UJ60</accession>
<dbReference type="AlphaFoldDB" id="A0A9P6UJ60"/>
<dbReference type="Pfam" id="PF20147">
    <property type="entry name" value="Crinkler"/>
    <property type="match status" value="1"/>
</dbReference>
<protein>
    <recommendedName>
        <fullName evidence="4">Crinkler effector protein N-terminal domain-containing protein</fullName>
    </recommendedName>
</protein>
<evidence type="ECO:0000313" key="5">
    <source>
        <dbReference type="EMBL" id="KAG0307411.1"/>
    </source>
</evidence>
<evidence type="ECO:0000256" key="2">
    <source>
        <dbReference type="ARBA" id="ARBA00004613"/>
    </source>
</evidence>
<proteinExistence type="predicted"/>
<reference evidence="5" key="1">
    <citation type="journal article" date="2020" name="Fungal Divers.">
        <title>Resolving the Mortierellaceae phylogeny through synthesis of multi-gene phylogenetics and phylogenomics.</title>
        <authorList>
            <person name="Vandepol N."/>
            <person name="Liber J."/>
            <person name="Desiro A."/>
            <person name="Na H."/>
            <person name="Kennedy M."/>
            <person name="Barry K."/>
            <person name="Grigoriev I.V."/>
            <person name="Miller A.N."/>
            <person name="O'Donnell K."/>
            <person name="Stajich J.E."/>
            <person name="Bonito G."/>
        </authorList>
    </citation>
    <scope>NUCLEOTIDE SEQUENCE</scope>
    <source>
        <strain evidence="5">REB-010B</strain>
    </source>
</reference>
<name>A0A9P6UJ60_9FUNG</name>
<evidence type="ECO:0000259" key="4">
    <source>
        <dbReference type="Pfam" id="PF20147"/>
    </source>
</evidence>
<comment type="subcellular location">
    <subcellularLocation>
        <location evidence="1">Host cell</location>
    </subcellularLocation>
    <subcellularLocation>
        <location evidence="2">Secreted</location>
    </subcellularLocation>
</comment>
<dbReference type="GO" id="GO:0043657">
    <property type="term" value="C:host cell"/>
    <property type="evidence" value="ECO:0007669"/>
    <property type="project" value="UniProtKB-SubCell"/>
</dbReference>
<evidence type="ECO:0000256" key="3">
    <source>
        <dbReference type="ARBA" id="ARBA00022525"/>
    </source>
</evidence>
<organism evidence="5 6">
    <name type="scientific">Dissophora globulifera</name>
    <dbReference type="NCBI Taxonomy" id="979702"/>
    <lineage>
        <taxon>Eukaryota</taxon>
        <taxon>Fungi</taxon>
        <taxon>Fungi incertae sedis</taxon>
        <taxon>Mucoromycota</taxon>
        <taxon>Mortierellomycotina</taxon>
        <taxon>Mortierellomycetes</taxon>
        <taxon>Mortierellales</taxon>
        <taxon>Mortierellaceae</taxon>
        <taxon>Dissophora</taxon>
    </lineage>
</organism>
<keyword evidence="3" id="KW-0964">Secreted</keyword>
<dbReference type="OrthoDB" id="2304312at2759"/>
<dbReference type="EMBL" id="JAAAIP010001370">
    <property type="protein sequence ID" value="KAG0307411.1"/>
    <property type="molecule type" value="Genomic_DNA"/>
</dbReference>
<feature type="domain" description="Crinkler effector protein N-terminal" evidence="4">
    <location>
        <begin position="2"/>
        <end position="108"/>
    </location>
</feature>
<feature type="non-terminal residue" evidence="5">
    <location>
        <position position="112"/>
    </location>
</feature>